<gene>
    <name evidence="1" type="ORF">L6164_001275</name>
</gene>
<protein>
    <submittedName>
        <fullName evidence="1">Uncharacterized protein</fullName>
    </submittedName>
</protein>
<organism evidence="1 2">
    <name type="scientific">Bauhinia variegata</name>
    <name type="common">Purple orchid tree</name>
    <name type="synonym">Phanera variegata</name>
    <dbReference type="NCBI Taxonomy" id="167791"/>
    <lineage>
        <taxon>Eukaryota</taxon>
        <taxon>Viridiplantae</taxon>
        <taxon>Streptophyta</taxon>
        <taxon>Embryophyta</taxon>
        <taxon>Tracheophyta</taxon>
        <taxon>Spermatophyta</taxon>
        <taxon>Magnoliopsida</taxon>
        <taxon>eudicotyledons</taxon>
        <taxon>Gunneridae</taxon>
        <taxon>Pentapetalae</taxon>
        <taxon>rosids</taxon>
        <taxon>fabids</taxon>
        <taxon>Fabales</taxon>
        <taxon>Fabaceae</taxon>
        <taxon>Cercidoideae</taxon>
        <taxon>Cercideae</taxon>
        <taxon>Bauhiniinae</taxon>
        <taxon>Bauhinia</taxon>
    </lineage>
</organism>
<dbReference type="EMBL" id="CM039426">
    <property type="protein sequence ID" value="KAI4357318.1"/>
    <property type="molecule type" value="Genomic_DNA"/>
</dbReference>
<name>A0ACB9Q9C7_BAUVA</name>
<dbReference type="Proteomes" id="UP000828941">
    <property type="component" value="Chromosome 1"/>
</dbReference>
<reference evidence="1 2" key="1">
    <citation type="journal article" date="2022" name="DNA Res.">
        <title>Chromosomal-level genome assembly of the orchid tree Bauhinia variegata (Leguminosae; Cercidoideae) supports the allotetraploid origin hypothesis of Bauhinia.</title>
        <authorList>
            <person name="Zhong Y."/>
            <person name="Chen Y."/>
            <person name="Zheng D."/>
            <person name="Pang J."/>
            <person name="Liu Y."/>
            <person name="Luo S."/>
            <person name="Meng S."/>
            <person name="Qian L."/>
            <person name="Wei D."/>
            <person name="Dai S."/>
            <person name="Zhou R."/>
        </authorList>
    </citation>
    <scope>NUCLEOTIDE SEQUENCE [LARGE SCALE GENOMIC DNA]</scope>
    <source>
        <strain evidence="1">BV-YZ2020</strain>
    </source>
</reference>
<proteinExistence type="predicted"/>
<evidence type="ECO:0000313" key="1">
    <source>
        <dbReference type="EMBL" id="KAI4357318.1"/>
    </source>
</evidence>
<evidence type="ECO:0000313" key="2">
    <source>
        <dbReference type="Proteomes" id="UP000828941"/>
    </source>
</evidence>
<keyword evidence="2" id="KW-1185">Reference proteome</keyword>
<comment type="caution">
    <text evidence="1">The sequence shown here is derived from an EMBL/GenBank/DDBJ whole genome shotgun (WGS) entry which is preliminary data.</text>
</comment>
<accession>A0ACB9Q9C7</accession>
<sequence>MHSEKWRTLSLTFVTEAVAFTYRCHLGIPLSLSLKLFYYSSRSDTKTTETASEQQAENYTPMDVLLNIQKRLPAKSLCRFKSVSKPWGSMISSPSFLEVHHKKGSQNPNLLFCKVLFLGFEAPKNFLTQWNSFETKGFTLIDNSVTKSDMEYLVISCKGIVSFRGSEKGKQNQIFLYNPSTKYLFALPIDSGKVFSNASISGLGFGYIALSQKFKVLSLFMEINPAPHCKCRIMEISHYDGASRVLIVNILTVLHILG</sequence>